<name>A0A9D1FTZ0_9FIRM</name>
<protein>
    <submittedName>
        <fullName evidence="2">Aldo/keto reductase</fullName>
    </submittedName>
</protein>
<dbReference type="AlphaFoldDB" id="A0A9D1FTZ0"/>
<feature type="domain" description="NADP-dependent oxidoreductase" evidence="1">
    <location>
        <begin position="17"/>
        <end position="196"/>
    </location>
</feature>
<organism evidence="2 3">
    <name type="scientific">Candidatus Caccousia stercoris</name>
    <dbReference type="NCBI Taxonomy" id="2840723"/>
    <lineage>
        <taxon>Bacteria</taxon>
        <taxon>Bacillati</taxon>
        <taxon>Bacillota</taxon>
        <taxon>Clostridia</taxon>
        <taxon>Eubacteriales</taxon>
        <taxon>Oscillospiraceae</taxon>
        <taxon>Oscillospiraceae incertae sedis</taxon>
        <taxon>Candidatus Caccousia</taxon>
    </lineage>
</organism>
<dbReference type="PANTHER" id="PTHR43312">
    <property type="entry name" value="D-THREO-ALDOSE 1-DEHYDROGENASE"/>
    <property type="match status" value="1"/>
</dbReference>
<reference evidence="2" key="1">
    <citation type="submission" date="2020-10" db="EMBL/GenBank/DDBJ databases">
        <authorList>
            <person name="Gilroy R."/>
        </authorList>
    </citation>
    <scope>NUCLEOTIDE SEQUENCE</scope>
    <source>
        <strain evidence="2">6086</strain>
    </source>
</reference>
<dbReference type="Gene3D" id="3.20.20.100">
    <property type="entry name" value="NADP-dependent oxidoreductase domain"/>
    <property type="match status" value="1"/>
</dbReference>
<proteinExistence type="predicted"/>
<dbReference type="SUPFAM" id="SSF46548">
    <property type="entry name" value="alpha-helical ferredoxin"/>
    <property type="match status" value="1"/>
</dbReference>
<dbReference type="InterPro" id="IPR053135">
    <property type="entry name" value="AKR2_Oxidoreductase"/>
</dbReference>
<reference evidence="2" key="2">
    <citation type="journal article" date="2021" name="PeerJ">
        <title>Extensive microbial diversity within the chicken gut microbiome revealed by metagenomics and culture.</title>
        <authorList>
            <person name="Gilroy R."/>
            <person name="Ravi A."/>
            <person name="Getino M."/>
            <person name="Pursley I."/>
            <person name="Horton D.L."/>
            <person name="Alikhan N.F."/>
            <person name="Baker D."/>
            <person name="Gharbi K."/>
            <person name="Hall N."/>
            <person name="Watson M."/>
            <person name="Adriaenssens E.M."/>
            <person name="Foster-Nyarko E."/>
            <person name="Jarju S."/>
            <person name="Secka A."/>
            <person name="Antonio M."/>
            <person name="Oren A."/>
            <person name="Chaudhuri R.R."/>
            <person name="La Ragione R."/>
            <person name="Hildebrand F."/>
            <person name="Pallen M.J."/>
        </authorList>
    </citation>
    <scope>NUCLEOTIDE SEQUENCE</scope>
    <source>
        <strain evidence="2">6086</strain>
    </source>
</reference>
<dbReference type="CDD" id="cd19100">
    <property type="entry name" value="AKR_unchar"/>
    <property type="match status" value="1"/>
</dbReference>
<dbReference type="SUPFAM" id="SSF51430">
    <property type="entry name" value="NAD(P)-linked oxidoreductase"/>
    <property type="match status" value="1"/>
</dbReference>
<accession>A0A9D1FTZ0</accession>
<dbReference type="EMBL" id="DVJM01000194">
    <property type="protein sequence ID" value="HIS79518.1"/>
    <property type="molecule type" value="Genomic_DNA"/>
</dbReference>
<sequence length="386" mass="42924">MEYRTLGRTGLKASEIGLGGEWFNGLTVGETAAILDAAQENGINYIDIFMPQAPTRSNLGAAMQGRREQFIIQGHLCTVFEDGQYTRTRDMEKTRRSFEDLLERLQTNYIDIGMIHYVDSEEDFQTVFEGPILAYAKELKEKGIIRHIGMSSHNPHIALRAVESGLVDVLMFSINPAYDMEAPETDIFDLMEFKGMEKDSLVVDEARQKLYSACEAAGVAITVMKPLGAGTLLKAESSPFGVAMTVPQCIQYCLDRNGVKVVIVGCHTVEEVLEAVKYYNTPASERSYSHIFSAGNAIRMTGRCMYCNHCQPCPSHIDIAAVTKFLDLAVQQDTVPETVAQHYWALSATADDCLMCGRCEPNFPFGVQIRENMKRARAVFAPSRPV</sequence>
<dbReference type="InterPro" id="IPR036812">
    <property type="entry name" value="NAD(P)_OxRdtase_dom_sf"/>
</dbReference>
<comment type="caution">
    <text evidence="2">The sequence shown here is derived from an EMBL/GenBank/DDBJ whole genome shotgun (WGS) entry which is preliminary data.</text>
</comment>
<evidence type="ECO:0000313" key="2">
    <source>
        <dbReference type="EMBL" id="HIS79518.1"/>
    </source>
</evidence>
<dbReference type="Pfam" id="PF00248">
    <property type="entry name" value="Aldo_ket_red"/>
    <property type="match status" value="1"/>
</dbReference>
<dbReference type="PANTHER" id="PTHR43312:SF1">
    <property type="entry name" value="NADP-DEPENDENT OXIDOREDUCTASE DOMAIN-CONTAINING PROTEIN"/>
    <property type="match status" value="1"/>
</dbReference>
<gene>
    <name evidence="2" type="ORF">IAD03_09125</name>
</gene>
<evidence type="ECO:0000259" key="1">
    <source>
        <dbReference type="Pfam" id="PF00248"/>
    </source>
</evidence>
<dbReference type="Proteomes" id="UP000824141">
    <property type="component" value="Unassembled WGS sequence"/>
</dbReference>
<evidence type="ECO:0000313" key="3">
    <source>
        <dbReference type="Proteomes" id="UP000824141"/>
    </source>
</evidence>
<dbReference type="InterPro" id="IPR023210">
    <property type="entry name" value="NADP_OxRdtase_dom"/>
</dbReference>